<evidence type="ECO:0000256" key="2">
    <source>
        <dbReference type="ARBA" id="ARBA00023012"/>
    </source>
</evidence>
<evidence type="ECO:0000313" key="10">
    <source>
        <dbReference type="EMBL" id="MBA4503625.1"/>
    </source>
</evidence>
<keyword evidence="2" id="KW-0902">Two-component regulatory system</keyword>
<dbReference type="SMART" id="SM00862">
    <property type="entry name" value="Trans_reg_C"/>
    <property type="match status" value="1"/>
</dbReference>
<accession>A0A7W2AD00</accession>
<dbReference type="FunFam" id="3.40.50.2300:FF:000002">
    <property type="entry name" value="DNA-binding response regulator PhoP"/>
    <property type="match status" value="1"/>
</dbReference>
<comment type="caution">
    <text evidence="10">The sequence shown here is derived from an EMBL/GenBank/DDBJ whole genome shotgun (WGS) entry which is preliminary data.</text>
</comment>
<dbReference type="InterPro" id="IPR011006">
    <property type="entry name" value="CheY-like_superfamily"/>
</dbReference>
<dbReference type="Gene3D" id="6.10.250.690">
    <property type="match status" value="1"/>
</dbReference>
<evidence type="ECO:0000256" key="5">
    <source>
        <dbReference type="ARBA" id="ARBA00023163"/>
    </source>
</evidence>
<dbReference type="SUPFAM" id="SSF52172">
    <property type="entry name" value="CheY-like"/>
    <property type="match status" value="1"/>
</dbReference>
<evidence type="ECO:0000256" key="6">
    <source>
        <dbReference type="PROSITE-ProRule" id="PRU00169"/>
    </source>
</evidence>
<protein>
    <submittedName>
        <fullName evidence="10">Response regulator transcription factor</fullName>
    </submittedName>
</protein>
<keyword evidence="11" id="KW-1185">Reference proteome</keyword>
<sequence>MKALIVEDDSDLRRQLKQQLEQRGYTVEESDNGREALYLGQEYEYDIAVVDIGLPEVSGLDVIRGWRAQSKTVPVLVLTARGDWQDKVEGLEAGADDYLAKPFHAEELLARLNALVRRASGHASPVLGFGPLELDTAARVVKLNGEEVRLTSYEYRTLEYLMLNAGKTISKAELTEHLYHQDYDRDSNVLEVFIRRLRQKLDPEQSLKPIITVRGLGYRFALDSTDQA</sequence>
<proteinExistence type="predicted"/>
<reference evidence="10 11" key="1">
    <citation type="submission" date="2020-07" db="EMBL/GenBank/DDBJ databases">
        <title>Bacterium isolated from marien macroalgae.</title>
        <authorList>
            <person name="Zhu K."/>
            <person name="Lu D."/>
            <person name="Du Z."/>
        </authorList>
    </citation>
    <scope>NUCLEOTIDE SEQUENCE [LARGE SCALE GENOMIC DNA]</scope>
    <source>
        <strain evidence="10 11">3-1745</strain>
    </source>
</reference>
<dbReference type="GO" id="GO:0005829">
    <property type="term" value="C:cytosol"/>
    <property type="evidence" value="ECO:0007669"/>
    <property type="project" value="TreeGrafter"/>
</dbReference>
<evidence type="ECO:0000313" key="11">
    <source>
        <dbReference type="Proteomes" id="UP000538931"/>
    </source>
</evidence>
<dbReference type="InterPro" id="IPR001867">
    <property type="entry name" value="OmpR/PhoB-type_DNA-bd"/>
</dbReference>
<name>A0A7W2AD00_9GAMM</name>
<dbReference type="PROSITE" id="PS51755">
    <property type="entry name" value="OMPR_PHOB"/>
    <property type="match status" value="1"/>
</dbReference>
<evidence type="ECO:0000259" key="8">
    <source>
        <dbReference type="PROSITE" id="PS50110"/>
    </source>
</evidence>
<evidence type="ECO:0000256" key="1">
    <source>
        <dbReference type="ARBA" id="ARBA00022553"/>
    </source>
</evidence>
<evidence type="ECO:0000256" key="3">
    <source>
        <dbReference type="ARBA" id="ARBA00023015"/>
    </source>
</evidence>
<dbReference type="SMART" id="SM00448">
    <property type="entry name" value="REC"/>
    <property type="match status" value="1"/>
</dbReference>
<keyword evidence="4 7" id="KW-0238">DNA-binding</keyword>
<keyword evidence="1 6" id="KW-0597">Phosphoprotein</keyword>
<evidence type="ECO:0000259" key="9">
    <source>
        <dbReference type="PROSITE" id="PS51755"/>
    </source>
</evidence>
<dbReference type="GO" id="GO:0032993">
    <property type="term" value="C:protein-DNA complex"/>
    <property type="evidence" value="ECO:0007669"/>
    <property type="project" value="TreeGrafter"/>
</dbReference>
<dbReference type="GO" id="GO:0006355">
    <property type="term" value="P:regulation of DNA-templated transcription"/>
    <property type="evidence" value="ECO:0007669"/>
    <property type="project" value="InterPro"/>
</dbReference>
<feature type="domain" description="OmpR/PhoB-type" evidence="9">
    <location>
        <begin position="124"/>
        <end position="222"/>
    </location>
</feature>
<dbReference type="Proteomes" id="UP000538931">
    <property type="component" value="Unassembled WGS sequence"/>
</dbReference>
<dbReference type="CDD" id="cd19934">
    <property type="entry name" value="REC_OmpR_EcPhoP-like"/>
    <property type="match status" value="1"/>
</dbReference>
<keyword evidence="5" id="KW-0804">Transcription</keyword>
<keyword evidence="3" id="KW-0805">Transcription regulation</keyword>
<dbReference type="Pfam" id="PF00072">
    <property type="entry name" value="Response_reg"/>
    <property type="match status" value="1"/>
</dbReference>
<dbReference type="AlphaFoldDB" id="A0A7W2AD00"/>
<feature type="DNA-binding region" description="OmpR/PhoB-type" evidence="7">
    <location>
        <begin position="124"/>
        <end position="222"/>
    </location>
</feature>
<dbReference type="PANTHER" id="PTHR48111">
    <property type="entry name" value="REGULATOR OF RPOS"/>
    <property type="match status" value="1"/>
</dbReference>
<dbReference type="PROSITE" id="PS50110">
    <property type="entry name" value="RESPONSE_REGULATORY"/>
    <property type="match status" value="1"/>
</dbReference>
<dbReference type="GO" id="GO:0000156">
    <property type="term" value="F:phosphorelay response regulator activity"/>
    <property type="evidence" value="ECO:0007669"/>
    <property type="project" value="TreeGrafter"/>
</dbReference>
<dbReference type="EMBL" id="JACEMT010000055">
    <property type="protein sequence ID" value="MBA4503625.1"/>
    <property type="molecule type" value="Genomic_DNA"/>
</dbReference>
<feature type="modified residue" description="4-aspartylphosphate" evidence="6">
    <location>
        <position position="51"/>
    </location>
</feature>
<dbReference type="GO" id="GO:0000976">
    <property type="term" value="F:transcription cis-regulatory region binding"/>
    <property type="evidence" value="ECO:0007669"/>
    <property type="project" value="TreeGrafter"/>
</dbReference>
<dbReference type="InterPro" id="IPR001789">
    <property type="entry name" value="Sig_transdc_resp-reg_receiver"/>
</dbReference>
<dbReference type="PANTHER" id="PTHR48111:SF71">
    <property type="entry name" value="TRANSCRIPTIONAL REGULATORY PROTEIN PHOP"/>
    <property type="match status" value="1"/>
</dbReference>
<dbReference type="InterPro" id="IPR036388">
    <property type="entry name" value="WH-like_DNA-bd_sf"/>
</dbReference>
<organism evidence="10 11">
    <name type="scientific">Marinobacterium marinum</name>
    <dbReference type="NCBI Taxonomy" id="2756129"/>
    <lineage>
        <taxon>Bacteria</taxon>
        <taxon>Pseudomonadati</taxon>
        <taxon>Pseudomonadota</taxon>
        <taxon>Gammaproteobacteria</taxon>
        <taxon>Oceanospirillales</taxon>
        <taxon>Oceanospirillaceae</taxon>
        <taxon>Marinobacterium</taxon>
    </lineage>
</organism>
<dbReference type="Gene3D" id="3.40.50.2300">
    <property type="match status" value="1"/>
</dbReference>
<feature type="domain" description="Response regulatory" evidence="8">
    <location>
        <begin position="2"/>
        <end position="116"/>
    </location>
</feature>
<dbReference type="Gene3D" id="1.10.10.10">
    <property type="entry name" value="Winged helix-like DNA-binding domain superfamily/Winged helix DNA-binding domain"/>
    <property type="match status" value="1"/>
</dbReference>
<dbReference type="CDD" id="cd00383">
    <property type="entry name" value="trans_reg_C"/>
    <property type="match status" value="1"/>
</dbReference>
<evidence type="ECO:0000256" key="4">
    <source>
        <dbReference type="ARBA" id="ARBA00023125"/>
    </source>
</evidence>
<dbReference type="InterPro" id="IPR039420">
    <property type="entry name" value="WalR-like"/>
</dbReference>
<dbReference type="FunFam" id="1.10.10.10:FF:000005">
    <property type="entry name" value="Two-component system response regulator"/>
    <property type="match status" value="1"/>
</dbReference>
<evidence type="ECO:0000256" key="7">
    <source>
        <dbReference type="PROSITE-ProRule" id="PRU01091"/>
    </source>
</evidence>
<dbReference type="Pfam" id="PF00486">
    <property type="entry name" value="Trans_reg_C"/>
    <property type="match status" value="1"/>
</dbReference>
<gene>
    <name evidence="10" type="ORF">H1S06_14805</name>
</gene>
<dbReference type="RefSeq" id="WP_181741588.1">
    <property type="nucleotide sequence ID" value="NZ_JACEMT010000055.1"/>
</dbReference>